<gene>
    <name evidence="4" type="ORF">GP644_13425</name>
</gene>
<evidence type="ECO:0000259" key="3">
    <source>
        <dbReference type="Pfam" id="PF08543"/>
    </source>
</evidence>
<organism evidence="4 5">
    <name type="scientific">Parasedimentitalea maritima</name>
    <dbReference type="NCBI Taxonomy" id="2578117"/>
    <lineage>
        <taxon>Bacteria</taxon>
        <taxon>Pseudomonadati</taxon>
        <taxon>Pseudomonadota</taxon>
        <taxon>Alphaproteobacteria</taxon>
        <taxon>Rhodobacterales</taxon>
        <taxon>Paracoccaceae</taxon>
        <taxon>Parasedimentitalea</taxon>
    </lineage>
</organism>
<dbReference type="PANTHER" id="PTHR20858:SF17">
    <property type="entry name" value="HYDROXYMETHYLPYRIMIDINE_PHOSPHOMETHYLPYRIMIDINE KINASE THI20-RELATED"/>
    <property type="match status" value="1"/>
</dbReference>
<name>A0A6A4RFD4_9RHOB</name>
<proteinExistence type="predicted"/>
<dbReference type="UniPathway" id="UPA00060">
    <property type="reaction ID" value="UER00138"/>
</dbReference>
<dbReference type="Proteomes" id="UP000441586">
    <property type="component" value="Unassembled WGS sequence"/>
</dbReference>
<dbReference type="PANTHER" id="PTHR20858">
    <property type="entry name" value="PHOSPHOMETHYLPYRIMIDINE KINASE"/>
    <property type="match status" value="1"/>
</dbReference>
<keyword evidence="4" id="KW-0418">Kinase</keyword>
<comment type="pathway">
    <text evidence="1">Cofactor biosynthesis; thiamine diphosphate biosynthesis.</text>
</comment>
<sequence length="238" mass="24934">MSNILAIAGTDSSGGAGLTRDTATAQELGFRVKPVVTSVTVQTDKSFIDSHAVPPPVIKAQLEAVLQSTKPAAVKIGMLGTAETAGTVLSSLSGYCGPVILDPVLKSSSGGTLFSGRDIYRLFAITTVLTPNLDEAAILTSRAKASDEDEVKKQAEILLAQGAAAVLIKGGHADGFDCVDHVFSPEHHVRLVDPRLTQTKRGTGCTLSTAIACNLASGHNLSEACRLAKDYVHQWLQR</sequence>
<dbReference type="GO" id="GO:0008972">
    <property type="term" value="F:phosphomethylpyrimidine kinase activity"/>
    <property type="evidence" value="ECO:0007669"/>
    <property type="project" value="InterPro"/>
</dbReference>
<dbReference type="InterPro" id="IPR013749">
    <property type="entry name" value="PM/HMP-P_kinase-1"/>
</dbReference>
<protein>
    <recommendedName>
        <fullName evidence="2">hydroxymethylpyrimidine kinase</fullName>
        <ecNumber evidence="2">2.7.1.49</ecNumber>
    </recommendedName>
</protein>
<accession>A0A6A4RFD4</accession>
<dbReference type="InterPro" id="IPR004399">
    <property type="entry name" value="HMP/HMP-P_kinase_dom"/>
</dbReference>
<dbReference type="InterPro" id="IPR029056">
    <property type="entry name" value="Ribokinase-like"/>
</dbReference>
<dbReference type="GO" id="GO:0005829">
    <property type="term" value="C:cytosol"/>
    <property type="evidence" value="ECO:0007669"/>
    <property type="project" value="TreeGrafter"/>
</dbReference>
<evidence type="ECO:0000313" key="5">
    <source>
        <dbReference type="Proteomes" id="UP000441586"/>
    </source>
</evidence>
<dbReference type="Gene3D" id="3.40.1190.20">
    <property type="match status" value="1"/>
</dbReference>
<evidence type="ECO:0000256" key="2">
    <source>
        <dbReference type="ARBA" id="ARBA00012135"/>
    </source>
</evidence>
<dbReference type="SUPFAM" id="SSF53613">
    <property type="entry name" value="Ribokinase-like"/>
    <property type="match status" value="1"/>
</dbReference>
<dbReference type="EMBL" id="WSFO01000007">
    <property type="protein sequence ID" value="KAE9629406.1"/>
    <property type="molecule type" value="Genomic_DNA"/>
</dbReference>
<feature type="domain" description="Pyridoxamine kinase/Phosphomethylpyrimidine kinase" evidence="3">
    <location>
        <begin position="11"/>
        <end position="236"/>
    </location>
</feature>
<evidence type="ECO:0000256" key="1">
    <source>
        <dbReference type="ARBA" id="ARBA00004948"/>
    </source>
</evidence>
<reference evidence="4 5" key="1">
    <citation type="submission" date="2019-12" db="EMBL/GenBank/DDBJ databases">
        <authorList>
            <person name="Zhang Y.-J."/>
        </authorList>
    </citation>
    <scope>NUCLEOTIDE SEQUENCE [LARGE SCALE GENOMIC DNA]</scope>
    <source>
        <strain evidence="4 5">H18S-6</strain>
    </source>
</reference>
<dbReference type="GO" id="GO:0008902">
    <property type="term" value="F:hydroxymethylpyrimidine kinase activity"/>
    <property type="evidence" value="ECO:0007669"/>
    <property type="project" value="UniProtKB-EC"/>
</dbReference>
<dbReference type="AlphaFoldDB" id="A0A6A4RFD4"/>
<keyword evidence="4" id="KW-0808">Transferase</keyword>
<dbReference type="RefSeq" id="WP_158980007.1">
    <property type="nucleotide sequence ID" value="NZ_WSFO01000007.1"/>
</dbReference>
<comment type="caution">
    <text evidence="4">The sequence shown here is derived from an EMBL/GenBank/DDBJ whole genome shotgun (WGS) entry which is preliminary data.</text>
</comment>
<dbReference type="Pfam" id="PF08543">
    <property type="entry name" value="Phos_pyr_kin"/>
    <property type="match status" value="1"/>
</dbReference>
<dbReference type="CDD" id="cd01169">
    <property type="entry name" value="HMPP_kinase"/>
    <property type="match status" value="1"/>
</dbReference>
<dbReference type="EC" id="2.7.1.49" evidence="2"/>
<dbReference type="GO" id="GO:0009228">
    <property type="term" value="P:thiamine biosynthetic process"/>
    <property type="evidence" value="ECO:0007669"/>
    <property type="project" value="InterPro"/>
</dbReference>
<dbReference type="GO" id="GO:0009229">
    <property type="term" value="P:thiamine diphosphate biosynthetic process"/>
    <property type="evidence" value="ECO:0007669"/>
    <property type="project" value="UniProtKB-UniPathway"/>
</dbReference>
<evidence type="ECO:0000313" key="4">
    <source>
        <dbReference type="EMBL" id="KAE9629406.1"/>
    </source>
</evidence>